<evidence type="ECO:0000313" key="1">
    <source>
        <dbReference type="EMBL" id="CAH2239484.1"/>
    </source>
</evidence>
<dbReference type="EMBL" id="CAKXAJ010025439">
    <property type="protein sequence ID" value="CAH2239484.1"/>
    <property type="molecule type" value="Genomic_DNA"/>
</dbReference>
<comment type="caution">
    <text evidence="1">The sequence shown here is derived from an EMBL/GenBank/DDBJ whole genome shotgun (WGS) entry which is preliminary data.</text>
</comment>
<dbReference type="OrthoDB" id="10262769at2759"/>
<sequence length="67" mass="7717">MEISILRVFLRDQISNEEIRKRTRVSANDRENYASAVDIAGLRFVFLINQELISAIRQEAVKVTIPV</sequence>
<gene>
    <name evidence="1" type="primary">jg21491</name>
    <name evidence="1" type="ORF">PAEG_LOCUS16188</name>
</gene>
<reference evidence="1" key="1">
    <citation type="submission" date="2022-03" db="EMBL/GenBank/DDBJ databases">
        <authorList>
            <person name="Lindestad O."/>
        </authorList>
    </citation>
    <scope>NUCLEOTIDE SEQUENCE</scope>
</reference>
<evidence type="ECO:0000313" key="2">
    <source>
        <dbReference type="Proteomes" id="UP000838756"/>
    </source>
</evidence>
<accession>A0A8S4RMB2</accession>
<keyword evidence="2" id="KW-1185">Reference proteome</keyword>
<name>A0A8S4RMB2_9NEOP</name>
<organism evidence="1 2">
    <name type="scientific">Pararge aegeria aegeria</name>
    <dbReference type="NCBI Taxonomy" id="348720"/>
    <lineage>
        <taxon>Eukaryota</taxon>
        <taxon>Metazoa</taxon>
        <taxon>Ecdysozoa</taxon>
        <taxon>Arthropoda</taxon>
        <taxon>Hexapoda</taxon>
        <taxon>Insecta</taxon>
        <taxon>Pterygota</taxon>
        <taxon>Neoptera</taxon>
        <taxon>Endopterygota</taxon>
        <taxon>Lepidoptera</taxon>
        <taxon>Glossata</taxon>
        <taxon>Ditrysia</taxon>
        <taxon>Papilionoidea</taxon>
        <taxon>Nymphalidae</taxon>
        <taxon>Satyrinae</taxon>
        <taxon>Satyrini</taxon>
        <taxon>Parargina</taxon>
        <taxon>Pararge</taxon>
    </lineage>
</organism>
<dbReference type="Proteomes" id="UP000838756">
    <property type="component" value="Unassembled WGS sequence"/>
</dbReference>
<proteinExistence type="predicted"/>
<dbReference type="AlphaFoldDB" id="A0A8S4RMB2"/>
<protein>
    <submittedName>
        <fullName evidence="1">Jg21491 protein</fullName>
    </submittedName>
</protein>